<sequence length="127" mass="12223">MSAAVLAVALGAGACGGDSKDEANGSTSVSPSAASSSSAPATPPAGGNASSNGGTGSGTGSGGAGQGTAQNETQAKMMKVAQCMRDKGYDVQDPTPSGHIVFKNVKDAEAANKALNECRAKHNVTGP</sequence>
<accession>A0A9W6PYE6</accession>
<name>A0A9W6PYE6_9ACTN</name>
<dbReference type="Proteomes" id="UP001165124">
    <property type="component" value="Unassembled WGS sequence"/>
</dbReference>
<feature type="region of interest" description="Disordered" evidence="1">
    <location>
        <begin position="13"/>
        <end position="76"/>
    </location>
</feature>
<feature type="compositionally biased region" description="Low complexity" evidence="1">
    <location>
        <begin position="24"/>
        <end position="52"/>
    </location>
</feature>
<feature type="compositionally biased region" description="Gly residues" evidence="1">
    <location>
        <begin position="53"/>
        <end position="66"/>
    </location>
</feature>
<organism evidence="2 3">
    <name type="scientific">Actinomadura rubrobrunea</name>
    <dbReference type="NCBI Taxonomy" id="115335"/>
    <lineage>
        <taxon>Bacteria</taxon>
        <taxon>Bacillati</taxon>
        <taxon>Actinomycetota</taxon>
        <taxon>Actinomycetes</taxon>
        <taxon>Streptosporangiales</taxon>
        <taxon>Thermomonosporaceae</taxon>
        <taxon>Actinomadura</taxon>
    </lineage>
</organism>
<dbReference type="RefSeq" id="WP_146150278.1">
    <property type="nucleotide sequence ID" value="NZ_BSRZ01000008.1"/>
</dbReference>
<proteinExistence type="predicted"/>
<reference evidence="2" key="1">
    <citation type="submission" date="2023-02" db="EMBL/GenBank/DDBJ databases">
        <title>Actinomadura rubrobrunea NBRC 14622.</title>
        <authorList>
            <person name="Ichikawa N."/>
            <person name="Sato H."/>
            <person name="Tonouchi N."/>
        </authorList>
    </citation>
    <scope>NUCLEOTIDE SEQUENCE</scope>
    <source>
        <strain evidence="2">NBRC 14622</strain>
    </source>
</reference>
<gene>
    <name evidence="2" type="ORF">Arub01_35070</name>
</gene>
<keyword evidence="3" id="KW-1185">Reference proteome</keyword>
<evidence type="ECO:0000313" key="2">
    <source>
        <dbReference type="EMBL" id="GLW65263.1"/>
    </source>
</evidence>
<evidence type="ECO:0000256" key="1">
    <source>
        <dbReference type="SAM" id="MobiDB-lite"/>
    </source>
</evidence>
<dbReference type="AlphaFoldDB" id="A0A9W6PYE6"/>
<comment type="caution">
    <text evidence="2">The sequence shown here is derived from an EMBL/GenBank/DDBJ whole genome shotgun (WGS) entry which is preliminary data.</text>
</comment>
<evidence type="ECO:0000313" key="3">
    <source>
        <dbReference type="Proteomes" id="UP001165124"/>
    </source>
</evidence>
<protein>
    <submittedName>
        <fullName evidence="2">Uncharacterized protein</fullName>
    </submittedName>
</protein>
<dbReference type="EMBL" id="BSRZ01000008">
    <property type="protein sequence ID" value="GLW65263.1"/>
    <property type="molecule type" value="Genomic_DNA"/>
</dbReference>